<name>A0A0J6WZR1_9FIRM</name>
<keyword evidence="2" id="KW-1185">Reference proteome</keyword>
<reference evidence="1 2" key="1">
    <citation type="submission" date="2015-06" db="EMBL/GenBank/DDBJ databases">
        <title>Draft genome sequence of beer spoilage bacterium Megasphaera cerevisiae type strain 20462.</title>
        <authorList>
            <person name="Kutumbaka K."/>
            <person name="Pasmowitz J."/>
            <person name="Mategko J."/>
            <person name="Reyes D."/>
            <person name="Friedrich A."/>
            <person name="Han S."/>
            <person name="Martens-Habbena W."/>
            <person name="Neal-McKinney J."/>
            <person name="Janagama H.K."/>
            <person name="Nadala C."/>
            <person name="Samadpour M."/>
        </authorList>
    </citation>
    <scope>NUCLEOTIDE SEQUENCE [LARGE SCALE GENOMIC DNA]</scope>
    <source>
        <strain evidence="1 2">DSM 20462</strain>
    </source>
</reference>
<comment type="caution">
    <text evidence="1">The sequence shown here is derived from an EMBL/GenBank/DDBJ whole genome shotgun (WGS) entry which is preliminary data.</text>
</comment>
<dbReference type="Proteomes" id="UP000036503">
    <property type="component" value="Unassembled WGS sequence"/>
</dbReference>
<dbReference type="OrthoDB" id="1624996at2"/>
<evidence type="ECO:0000313" key="2">
    <source>
        <dbReference type="Proteomes" id="UP000036503"/>
    </source>
</evidence>
<protein>
    <submittedName>
        <fullName evidence="1">Uncharacterized protein</fullName>
    </submittedName>
</protein>
<gene>
    <name evidence="1" type="ORF">AB840_03025</name>
</gene>
<accession>A0A0J6WZR1</accession>
<dbReference type="AlphaFoldDB" id="A0A0J6WZR1"/>
<dbReference type="InParanoid" id="A0A0J6WZR1"/>
<dbReference type="EMBL" id="LEKT01000006">
    <property type="protein sequence ID" value="KMO87377.1"/>
    <property type="molecule type" value="Genomic_DNA"/>
</dbReference>
<proteinExistence type="predicted"/>
<dbReference type="RefSeq" id="WP_048513358.1">
    <property type="nucleotide sequence ID" value="NZ_FUXD01000002.1"/>
</dbReference>
<dbReference type="PATRIC" id="fig|1122219.3.peg.2483"/>
<organism evidence="1 2">
    <name type="scientific">Megasphaera cerevisiae DSM 20462</name>
    <dbReference type="NCBI Taxonomy" id="1122219"/>
    <lineage>
        <taxon>Bacteria</taxon>
        <taxon>Bacillati</taxon>
        <taxon>Bacillota</taxon>
        <taxon>Negativicutes</taxon>
        <taxon>Veillonellales</taxon>
        <taxon>Veillonellaceae</taxon>
        <taxon>Megasphaera</taxon>
    </lineage>
</organism>
<evidence type="ECO:0000313" key="1">
    <source>
        <dbReference type="EMBL" id="KMO87377.1"/>
    </source>
</evidence>
<dbReference type="STRING" id="39029.BSR42_00515"/>
<sequence>MALFSRKTVIIWPSDTAVYVLKKQTTWYGAISFCQGCTYTHMQDQLWLERPQKIEQVIADVMSTYGLWDYGVCLVIGGRRLLWKKEAMPTRNIQEARSLAAWDERINDSEAAYTFDLGLAGTSHTDGTYDWILGAYPEASLMAFIKGIQRTGNRVRNIDALPALLGRLRPDGIGTLYLLAREKVHVVFLKKGIPLSYGCGTTIPEECMHLIEGQAAQNSCCRMVWLDEQTQKWSVCRLAELVEQQIEKWDLAYPAALLAGF</sequence>